<evidence type="ECO:0000313" key="12">
    <source>
        <dbReference type="RefSeq" id="XP_013777945.1"/>
    </source>
</evidence>
<evidence type="ECO:0000256" key="1">
    <source>
        <dbReference type="ARBA" id="ARBA00001974"/>
    </source>
</evidence>
<keyword evidence="6" id="KW-0560">Oxidoreductase</keyword>
<feature type="domain" description="Acyl-CoA oxidase C-alpha1" evidence="10">
    <location>
        <begin position="289"/>
        <end position="364"/>
    </location>
</feature>
<evidence type="ECO:0000256" key="5">
    <source>
        <dbReference type="ARBA" id="ARBA00022827"/>
    </source>
</evidence>
<dbReference type="InterPro" id="IPR046373">
    <property type="entry name" value="Acyl-CoA_Oxase/DH_mid-dom_sf"/>
</dbReference>
<evidence type="ECO:0000259" key="10">
    <source>
        <dbReference type="Pfam" id="PF22924"/>
    </source>
</evidence>
<dbReference type="Pfam" id="PF22924">
    <property type="entry name" value="ACOX_C_alpha1"/>
    <property type="match status" value="1"/>
</dbReference>
<dbReference type="InterPro" id="IPR009100">
    <property type="entry name" value="AcylCoA_DH/oxidase_NM_dom_sf"/>
</dbReference>
<sequence>MTGQKNLTLEEVLPDFPPGPLHEYRQKASFNWRKMKVLMEGEDMIRVKFKVWKSLEADPLFAHTPTEELSREKYRQLCFRRMKRLLEYEFYTQEEFLLNPHLAHAAFLAVGMYDWSLAVKKFLAFEFFGASLRGQGTKKHRSLLDDLEKFKISGCFALTELSHGSNTRGMRTTATYNPKTQEFVLNTSDVEATKVWVGNLGQTATHATVFAQLYTPDGTCHGLHAFLVPIRDPNTLLPLPGITVGDLGPKLGLNGLDNGFVSFQKYRIPRENLLNRMGDVTPDGKYVSPFKSEQGAEIHALSCASKPLAGWIARDAIQECREACGGHGYLAAAGFGGPRNDNDANCTYEGDNNVLLQQTSNYLLGILQRRNGGNGSTSPFGSANFINEMDITLQQKLVVSSVEDMLNVEVLLGAYRWLCCYLLRGSANKVKAELASGKDSFTARNDSQVYFCRSLALAYIEHTILERFYKFIKNASVENSLLSALYKLCLLYGLWSLEKHLATLYEGGYAVGPNPAVFVREGVLKLCGQLKDDAVTLADVIALPDFILNSSLGKSDGKIYENLYSSIVQTPGALHRVPWWREFTEKPNVHSIKPRL</sequence>
<evidence type="ECO:0000313" key="11">
    <source>
        <dbReference type="Proteomes" id="UP000694941"/>
    </source>
</evidence>
<dbReference type="SUPFAM" id="SSF47203">
    <property type="entry name" value="Acyl-CoA dehydrogenase C-terminal domain-like"/>
    <property type="match status" value="2"/>
</dbReference>
<dbReference type="SUPFAM" id="SSF56645">
    <property type="entry name" value="Acyl-CoA dehydrogenase NM domain-like"/>
    <property type="match status" value="1"/>
</dbReference>
<comment type="pathway">
    <text evidence="2">Lipid metabolism.</text>
</comment>
<dbReference type="InterPro" id="IPR012258">
    <property type="entry name" value="Acyl-CoA_oxidase"/>
</dbReference>
<keyword evidence="5 7" id="KW-0274">FAD</keyword>
<evidence type="ECO:0000259" key="9">
    <source>
        <dbReference type="Pfam" id="PF02770"/>
    </source>
</evidence>
<organism evidence="11 12">
    <name type="scientific">Limulus polyphemus</name>
    <name type="common">Atlantic horseshoe crab</name>
    <dbReference type="NCBI Taxonomy" id="6850"/>
    <lineage>
        <taxon>Eukaryota</taxon>
        <taxon>Metazoa</taxon>
        <taxon>Ecdysozoa</taxon>
        <taxon>Arthropoda</taxon>
        <taxon>Chelicerata</taxon>
        <taxon>Merostomata</taxon>
        <taxon>Xiphosura</taxon>
        <taxon>Limulidae</taxon>
        <taxon>Limulus</taxon>
    </lineage>
</organism>
<dbReference type="Gene3D" id="2.40.110.10">
    <property type="entry name" value="Butyryl-CoA Dehydrogenase, subunit A, domain 2"/>
    <property type="match status" value="1"/>
</dbReference>
<evidence type="ECO:0000256" key="6">
    <source>
        <dbReference type="ARBA" id="ARBA00023002"/>
    </source>
</evidence>
<dbReference type="Gene3D" id="1.20.140.10">
    <property type="entry name" value="Butyryl-CoA Dehydrogenase, subunit A, domain 3"/>
    <property type="match status" value="2"/>
</dbReference>
<gene>
    <name evidence="12" type="primary">LOC106462555</name>
</gene>
<evidence type="ECO:0000256" key="4">
    <source>
        <dbReference type="ARBA" id="ARBA00022630"/>
    </source>
</evidence>
<evidence type="ECO:0000256" key="2">
    <source>
        <dbReference type="ARBA" id="ARBA00005189"/>
    </source>
</evidence>
<comment type="similarity">
    <text evidence="3 7">Belongs to the acyl-CoA oxidase family.</text>
</comment>
<evidence type="ECO:0000256" key="7">
    <source>
        <dbReference type="PIRNR" id="PIRNR000168"/>
    </source>
</evidence>
<dbReference type="Proteomes" id="UP000694941">
    <property type="component" value="Unplaced"/>
</dbReference>
<comment type="cofactor">
    <cofactor evidence="1">
        <name>FAD</name>
        <dbReference type="ChEBI" id="CHEBI:57692"/>
    </cofactor>
</comment>
<evidence type="ECO:0000256" key="3">
    <source>
        <dbReference type="ARBA" id="ARBA00006288"/>
    </source>
</evidence>
<evidence type="ECO:0000259" key="8">
    <source>
        <dbReference type="Pfam" id="PF01756"/>
    </source>
</evidence>
<keyword evidence="4 7" id="KW-0285">Flavoprotein</keyword>
<dbReference type="PANTHER" id="PTHR10909:SF390">
    <property type="entry name" value="PEROXISOMAL ACYL-COENZYME A OXIDASE 3"/>
    <property type="match status" value="1"/>
</dbReference>
<dbReference type="InterPro" id="IPR002655">
    <property type="entry name" value="Acyl-CoA_oxidase_C"/>
</dbReference>
<reference evidence="12" key="1">
    <citation type="submission" date="2025-08" db="UniProtKB">
        <authorList>
            <consortium name="RefSeq"/>
        </authorList>
    </citation>
    <scope>IDENTIFICATION</scope>
    <source>
        <tissue evidence="12">Muscle</tissue>
    </source>
</reference>
<dbReference type="InterPro" id="IPR036250">
    <property type="entry name" value="AcylCo_DH-like_C"/>
</dbReference>
<proteinExistence type="inferred from homology"/>
<dbReference type="RefSeq" id="XP_013777945.1">
    <property type="nucleotide sequence ID" value="XM_013922491.2"/>
</dbReference>
<protein>
    <recommendedName>
        <fullName evidence="7">Acyl-coenzyme A oxidase</fullName>
    </recommendedName>
</protein>
<dbReference type="InterPro" id="IPR006091">
    <property type="entry name" value="Acyl-CoA_Oxase/DH_mid-dom"/>
</dbReference>
<keyword evidence="11" id="KW-1185">Reference proteome</keyword>
<accession>A0ABM1BA80</accession>
<dbReference type="PANTHER" id="PTHR10909">
    <property type="entry name" value="ELECTRON TRANSPORT OXIDOREDUCTASE"/>
    <property type="match status" value="1"/>
</dbReference>
<dbReference type="Pfam" id="PF01756">
    <property type="entry name" value="ACOX"/>
    <property type="match status" value="1"/>
</dbReference>
<dbReference type="GeneID" id="106462555"/>
<dbReference type="Pfam" id="PF02770">
    <property type="entry name" value="Acyl-CoA_dh_M"/>
    <property type="match status" value="1"/>
</dbReference>
<name>A0ABM1BA80_LIMPO</name>
<dbReference type="InterPro" id="IPR055060">
    <property type="entry name" value="ACOX_C_alpha1"/>
</dbReference>
<feature type="domain" description="Acyl-CoA oxidase C-terminal" evidence="8">
    <location>
        <begin position="408"/>
        <end position="585"/>
    </location>
</feature>
<dbReference type="PIRSF" id="PIRSF000168">
    <property type="entry name" value="Acyl-CoA_oxidase"/>
    <property type="match status" value="1"/>
</dbReference>
<feature type="domain" description="Acyl-CoA oxidase/dehydrogenase middle" evidence="9">
    <location>
        <begin position="155"/>
        <end position="265"/>
    </location>
</feature>